<evidence type="ECO:0000256" key="6">
    <source>
        <dbReference type="SAM" id="MobiDB-lite"/>
    </source>
</evidence>
<keyword evidence="3" id="KW-0949">S-adenosyl-L-methionine</keyword>
<proteinExistence type="predicted"/>
<evidence type="ECO:0000256" key="3">
    <source>
        <dbReference type="ARBA" id="ARBA00022691"/>
    </source>
</evidence>
<evidence type="ECO:0000256" key="1">
    <source>
        <dbReference type="ARBA" id="ARBA00012386"/>
    </source>
</evidence>
<comment type="catalytic activity">
    <reaction evidence="5">
        <text>a uridine in tRNA + S-adenosyl-L-methionine = a 3-[(3S)-3-amino-3-carboxypropyl]uridine in tRNA + S-methyl-5'-thioadenosine + H(+)</text>
        <dbReference type="Rhea" id="RHEA:62432"/>
        <dbReference type="Rhea" id="RHEA-COMP:13339"/>
        <dbReference type="Rhea" id="RHEA-COMP:16092"/>
        <dbReference type="ChEBI" id="CHEBI:15378"/>
        <dbReference type="ChEBI" id="CHEBI:17509"/>
        <dbReference type="ChEBI" id="CHEBI:59789"/>
        <dbReference type="ChEBI" id="CHEBI:65315"/>
        <dbReference type="ChEBI" id="CHEBI:82930"/>
        <dbReference type="EC" id="2.5.1.25"/>
    </reaction>
</comment>
<evidence type="ECO:0000256" key="5">
    <source>
        <dbReference type="ARBA" id="ARBA00048718"/>
    </source>
</evidence>
<dbReference type="PANTHER" id="PTHR21392">
    <property type="entry name" value="TRNA-URIDINE AMINOCARBOXYPROPYLTRANSFERASE 2"/>
    <property type="match status" value="1"/>
</dbReference>
<dbReference type="SMART" id="SM01144">
    <property type="entry name" value="DTW"/>
    <property type="match status" value="1"/>
</dbReference>
<dbReference type="Proteomes" id="UP001161247">
    <property type="component" value="Chromosome 1"/>
</dbReference>
<dbReference type="EMBL" id="OX459118">
    <property type="protein sequence ID" value="CAI9089408.1"/>
    <property type="molecule type" value="Genomic_DNA"/>
</dbReference>
<evidence type="ECO:0000313" key="8">
    <source>
        <dbReference type="EMBL" id="CAI9089408.1"/>
    </source>
</evidence>
<dbReference type="Pfam" id="PF03942">
    <property type="entry name" value="DTW"/>
    <property type="match status" value="1"/>
</dbReference>
<protein>
    <recommendedName>
        <fullName evidence="1">tRNA-uridine aminocarboxypropyltransferase</fullName>
        <ecNumber evidence="1">2.5.1.25</ecNumber>
    </recommendedName>
</protein>
<evidence type="ECO:0000259" key="7">
    <source>
        <dbReference type="SMART" id="SM01144"/>
    </source>
</evidence>
<dbReference type="GO" id="GO:0016432">
    <property type="term" value="F:tRNA-uridine aminocarboxypropyltransferase activity"/>
    <property type="evidence" value="ECO:0007669"/>
    <property type="project" value="UniProtKB-EC"/>
</dbReference>
<accession>A0AAV1C2V8</accession>
<name>A0AAV1C2V8_OLDCO</name>
<feature type="region of interest" description="Disordered" evidence="6">
    <location>
        <begin position="31"/>
        <end position="51"/>
    </location>
</feature>
<organism evidence="8 9">
    <name type="scientific">Oldenlandia corymbosa var. corymbosa</name>
    <dbReference type="NCBI Taxonomy" id="529605"/>
    <lineage>
        <taxon>Eukaryota</taxon>
        <taxon>Viridiplantae</taxon>
        <taxon>Streptophyta</taxon>
        <taxon>Embryophyta</taxon>
        <taxon>Tracheophyta</taxon>
        <taxon>Spermatophyta</taxon>
        <taxon>Magnoliopsida</taxon>
        <taxon>eudicotyledons</taxon>
        <taxon>Gunneridae</taxon>
        <taxon>Pentapetalae</taxon>
        <taxon>asterids</taxon>
        <taxon>lamiids</taxon>
        <taxon>Gentianales</taxon>
        <taxon>Rubiaceae</taxon>
        <taxon>Rubioideae</taxon>
        <taxon>Spermacoceae</taxon>
        <taxon>Hedyotis-Oldenlandia complex</taxon>
        <taxon>Oldenlandia</taxon>
    </lineage>
</organism>
<dbReference type="GO" id="GO:0008033">
    <property type="term" value="P:tRNA processing"/>
    <property type="evidence" value="ECO:0007669"/>
    <property type="project" value="UniProtKB-KW"/>
</dbReference>
<sequence>MLSRPLCFKACPLHTEQLKLLTQINMDSRPVSASRSAADSPVQDSRSSSCNGDAAVSLQEWQNWGAISPVPAMVTEVIEDLNLLEKDMNTLMDFGGNHGSLRGNFKVQEDKKHRAKFQSLGDSEKKLQFFSARQIACRLLGSRGYLCQKCWLPMEDCMCSRIKHCSLWHRIRFWLYMHPKDFLRQNNTGKVLWQVFGNQAATLCLYGISELEEIMWDSFKLAGRRNVWCLYPNKNAVPMSVQDAFVQDSSRCPESENNLVKRDDMMNFILLDGTWSNSQAMFNRLQDRAEVVWGEDLPCISLNAGVSSMHKLRPQPSWDRTCTAAAAVRLLDELELIPEFSSHGLRNQAIAIKDALEVLLEALTTRRLRMGRTDYVAYICDADNAFESSGSIGGRNLLQAKTTCPINFQDQNYTVITSQCKGPNYNPKLCCDGFKQFACPYADQINDLKSDCATTMFSYINLYGRYPPGLFSNLCKDGADGLECADVEVSKSQKSGVLKTSQSAPLLVLSAGFSMLLYNLF</sequence>
<dbReference type="InterPro" id="IPR058888">
    <property type="entry name" value="LLG1-like"/>
</dbReference>
<dbReference type="PANTHER" id="PTHR21392:SF4">
    <property type="entry name" value="TRNA-URIDINE AMINOCARBOXYPROPYLTRANSFERASE"/>
    <property type="match status" value="1"/>
</dbReference>
<evidence type="ECO:0000256" key="2">
    <source>
        <dbReference type="ARBA" id="ARBA00022679"/>
    </source>
</evidence>
<dbReference type="InterPro" id="IPR039262">
    <property type="entry name" value="DTWD2/TAPT"/>
</dbReference>
<dbReference type="EC" id="2.5.1.25" evidence="1"/>
<keyword evidence="9" id="KW-1185">Reference proteome</keyword>
<dbReference type="AlphaFoldDB" id="A0AAV1C2V8"/>
<keyword evidence="4" id="KW-0819">tRNA processing</keyword>
<reference evidence="8" key="1">
    <citation type="submission" date="2023-03" db="EMBL/GenBank/DDBJ databases">
        <authorList>
            <person name="Julca I."/>
        </authorList>
    </citation>
    <scope>NUCLEOTIDE SEQUENCE</scope>
</reference>
<keyword evidence="2" id="KW-0808">Transferase</keyword>
<evidence type="ECO:0000313" key="9">
    <source>
        <dbReference type="Proteomes" id="UP001161247"/>
    </source>
</evidence>
<dbReference type="Pfam" id="PF26578">
    <property type="entry name" value="LLG1"/>
    <property type="match status" value="1"/>
</dbReference>
<dbReference type="InterPro" id="IPR005636">
    <property type="entry name" value="DTW"/>
</dbReference>
<evidence type="ECO:0000256" key="4">
    <source>
        <dbReference type="ARBA" id="ARBA00022694"/>
    </source>
</evidence>
<gene>
    <name evidence="8" type="ORF">OLC1_LOCUS1757</name>
</gene>
<feature type="domain" description="DTW" evidence="7">
    <location>
        <begin position="143"/>
        <end position="372"/>
    </location>
</feature>